<sequence length="130" mass="14595">MHRLRARRRRLLRKIRRKEEQRRSQSWSDESSSSCGSSLGTTSAVNVTVARPSVGTAYDVARHDDSRKNAKNREEPQTESIMKDAVDIMENREAAASAKRCKYGVDRTTTQIPEPSEEGTGTTRDANAKT</sequence>
<reference evidence="3" key="2">
    <citation type="submission" date="2018-11" db="EMBL/GenBank/DDBJ databases">
        <authorList>
            <consortium name="Pathogen Informatics"/>
        </authorList>
    </citation>
    <scope>NUCLEOTIDE SEQUENCE [LARGE SCALE GENOMIC DNA]</scope>
</reference>
<dbReference type="EMBL" id="UYWY01026494">
    <property type="protein sequence ID" value="VDM50490.1"/>
    <property type="molecule type" value="Genomic_DNA"/>
</dbReference>
<accession>A0A0B2VSH3</accession>
<dbReference type="Proteomes" id="UP000031036">
    <property type="component" value="Unassembled WGS sequence"/>
</dbReference>
<feature type="compositionally biased region" description="Low complexity" evidence="1">
    <location>
        <begin position="24"/>
        <end position="38"/>
    </location>
</feature>
<feature type="compositionally biased region" description="Basic residues" evidence="1">
    <location>
        <begin position="1"/>
        <end position="16"/>
    </location>
</feature>
<evidence type="ECO:0000313" key="3">
    <source>
        <dbReference type="EMBL" id="VDM50490.1"/>
    </source>
</evidence>
<feature type="region of interest" description="Disordered" evidence="1">
    <location>
        <begin position="98"/>
        <end position="130"/>
    </location>
</feature>
<reference evidence="2 4" key="1">
    <citation type="submission" date="2014-11" db="EMBL/GenBank/DDBJ databases">
        <title>Genetic blueprint of the zoonotic pathogen Toxocara canis.</title>
        <authorList>
            <person name="Zhu X.-Q."/>
            <person name="Korhonen P.K."/>
            <person name="Cai H."/>
            <person name="Young N.D."/>
            <person name="Nejsum P."/>
            <person name="von Samson-Himmelstjerna G."/>
            <person name="Boag P.R."/>
            <person name="Tan P."/>
            <person name="Li Q."/>
            <person name="Min J."/>
            <person name="Yang Y."/>
            <person name="Wang X."/>
            <person name="Fang X."/>
            <person name="Hall R.S."/>
            <person name="Hofmann A."/>
            <person name="Sternberg P.W."/>
            <person name="Jex A.R."/>
            <person name="Gasser R.B."/>
        </authorList>
    </citation>
    <scope>NUCLEOTIDE SEQUENCE [LARGE SCALE GENOMIC DNA]</scope>
    <source>
        <strain evidence="2">PN_DK_2014</strain>
    </source>
</reference>
<proteinExistence type="predicted"/>
<gene>
    <name evidence="2" type="ORF">Tcan_08161</name>
    <name evidence="3" type="ORF">TCNE_LOCUS19169</name>
</gene>
<feature type="compositionally biased region" description="Basic and acidic residues" evidence="1">
    <location>
        <begin position="60"/>
        <end position="84"/>
    </location>
</feature>
<keyword evidence="4" id="KW-1185">Reference proteome</keyword>
<protein>
    <submittedName>
        <fullName evidence="2">Uncharacterized protein</fullName>
    </submittedName>
</protein>
<evidence type="ECO:0000256" key="1">
    <source>
        <dbReference type="SAM" id="MobiDB-lite"/>
    </source>
</evidence>
<feature type="compositionally biased region" description="Polar residues" evidence="1">
    <location>
        <begin position="107"/>
        <end position="130"/>
    </location>
</feature>
<feature type="region of interest" description="Disordered" evidence="1">
    <location>
        <begin position="1"/>
        <end position="84"/>
    </location>
</feature>
<evidence type="ECO:0000313" key="2">
    <source>
        <dbReference type="EMBL" id="KHN84327.1"/>
    </source>
</evidence>
<dbReference type="EMBL" id="JPKZ01000995">
    <property type="protein sequence ID" value="KHN84327.1"/>
    <property type="molecule type" value="Genomic_DNA"/>
</dbReference>
<organism evidence="2 4">
    <name type="scientific">Toxocara canis</name>
    <name type="common">Canine roundworm</name>
    <dbReference type="NCBI Taxonomy" id="6265"/>
    <lineage>
        <taxon>Eukaryota</taxon>
        <taxon>Metazoa</taxon>
        <taxon>Ecdysozoa</taxon>
        <taxon>Nematoda</taxon>
        <taxon>Chromadorea</taxon>
        <taxon>Rhabditida</taxon>
        <taxon>Spirurina</taxon>
        <taxon>Ascaridomorpha</taxon>
        <taxon>Ascaridoidea</taxon>
        <taxon>Toxocaridae</taxon>
        <taxon>Toxocara</taxon>
    </lineage>
</organism>
<name>A0A0B2VSH3_TOXCA</name>
<dbReference type="AlphaFoldDB" id="A0A0B2VSH3"/>
<evidence type="ECO:0000313" key="4">
    <source>
        <dbReference type="Proteomes" id="UP000031036"/>
    </source>
</evidence>